<evidence type="ECO:0000256" key="5">
    <source>
        <dbReference type="ARBA" id="ARBA00022989"/>
    </source>
</evidence>
<dbReference type="PANTHER" id="PTHR43394:SF15">
    <property type="entry name" value="ALPHA-FACTOR-TRANSPORTING ATPASE"/>
    <property type="match status" value="1"/>
</dbReference>
<dbReference type="PROSITE" id="PS50929">
    <property type="entry name" value="ABC_TM1F"/>
    <property type="match status" value="2"/>
</dbReference>
<feature type="transmembrane region" description="Helical" evidence="8">
    <location>
        <begin position="876"/>
        <end position="896"/>
    </location>
</feature>
<keyword evidence="2 8" id="KW-0812">Transmembrane</keyword>
<dbReference type="InterPro" id="IPR017871">
    <property type="entry name" value="ABC_transporter-like_CS"/>
</dbReference>
<evidence type="ECO:0008006" key="13">
    <source>
        <dbReference type="Google" id="ProtNLM"/>
    </source>
</evidence>
<dbReference type="Pfam" id="PF00005">
    <property type="entry name" value="ABC_tran"/>
    <property type="match status" value="2"/>
</dbReference>
<evidence type="ECO:0000313" key="11">
    <source>
        <dbReference type="EMBL" id="PHH80618.1"/>
    </source>
</evidence>
<dbReference type="EMBL" id="NJES01000012">
    <property type="protein sequence ID" value="PHH80618.1"/>
    <property type="molecule type" value="Genomic_DNA"/>
</dbReference>
<dbReference type="PROSITE" id="PS50893">
    <property type="entry name" value="ABC_TRANSPORTER_2"/>
    <property type="match status" value="2"/>
</dbReference>
<dbReference type="InterPro" id="IPR011527">
    <property type="entry name" value="ABC1_TM_dom"/>
</dbReference>
<feature type="transmembrane region" description="Helical" evidence="8">
    <location>
        <begin position="48"/>
        <end position="76"/>
    </location>
</feature>
<feature type="compositionally biased region" description="Basic and acidic residues" evidence="7">
    <location>
        <begin position="700"/>
        <end position="717"/>
    </location>
</feature>
<feature type="transmembrane region" description="Helical" evidence="8">
    <location>
        <begin position="286"/>
        <end position="305"/>
    </location>
</feature>
<evidence type="ECO:0000256" key="8">
    <source>
        <dbReference type="SAM" id="Phobius"/>
    </source>
</evidence>
<reference evidence="11 12" key="1">
    <citation type="submission" date="2017-06" db="EMBL/GenBank/DDBJ databases">
        <title>Ant-infecting Ophiocordyceps genomes reveal a high diversity of potential behavioral manipulation genes and a possible major role for enterotoxins.</title>
        <authorList>
            <person name="De Bekker C."/>
            <person name="Evans H.C."/>
            <person name="Brachmann A."/>
            <person name="Hughes D.P."/>
        </authorList>
    </citation>
    <scope>NUCLEOTIDE SEQUENCE [LARGE SCALE GENOMIC DNA]</scope>
    <source>
        <strain evidence="11 12">Map16</strain>
    </source>
</reference>
<proteinExistence type="predicted"/>
<dbReference type="InterPro" id="IPR039421">
    <property type="entry name" value="Type_1_exporter"/>
</dbReference>
<dbReference type="STRING" id="2004952.A0A2C5YR97"/>
<dbReference type="FunFam" id="3.40.50.300:FF:001471">
    <property type="entry name" value="P-loop containing nucleoside triphosphate hydrolase protein"/>
    <property type="match status" value="1"/>
</dbReference>
<dbReference type="SUPFAM" id="SSF90123">
    <property type="entry name" value="ABC transporter transmembrane region"/>
    <property type="match status" value="2"/>
</dbReference>
<feature type="domain" description="ABC transporter" evidence="9">
    <location>
        <begin position="1081"/>
        <end position="1288"/>
    </location>
</feature>
<dbReference type="Gene3D" id="3.40.50.300">
    <property type="entry name" value="P-loop containing nucleotide triphosphate hydrolases"/>
    <property type="match status" value="2"/>
</dbReference>
<evidence type="ECO:0000256" key="1">
    <source>
        <dbReference type="ARBA" id="ARBA00004141"/>
    </source>
</evidence>
<protein>
    <recommendedName>
        <fullName evidence="13">ABC transporter domain-containing protein</fullName>
    </recommendedName>
</protein>
<dbReference type="SMART" id="SM00382">
    <property type="entry name" value="AAA"/>
    <property type="match status" value="2"/>
</dbReference>
<feature type="domain" description="ABC transmembrane type-1" evidence="10">
    <location>
        <begin position="756"/>
        <end position="1046"/>
    </location>
</feature>
<evidence type="ECO:0000259" key="10">
    <source>
        <dbReference type="PROSITE" id="PS50929"/>
    </source>
</evidence>
<dbReference type="InterPro" id="IPR003593">
    <property type="entry name" value="AAA+_ATPase"/>
</dbReference>
<dbReference type="InterPro" id="IPR036640">
    <property type="entry name" value="ABC1_TM_sf"/>
</dbReference>
<feature type="region of interest" description="Disordered" evidence="7">
    <location>
        <begin position="694"/>
        <end position="718"/>
    </location>
</feature>
<feature type="transmembrane region" description="Helical" evidence="8">
    <location>
        <begin position="983"/>
        <end position="1003"/>
    </location>
</feature>
<evidence type="ECO:0000256" key="6">
    <source>
        <dbReference type="ARBA" id="ARBA00023136"/>
    </source>
</evidence>
<feature type="region of interest" description="Disordered" evidence="7">
    <location>
        <begin position="607"/>
        <end position="671"/>
    </location>
</feature>
<dbReference type="SUPFAM" id="SSF52540">
    <property type="entry name" value="P-loop containing nucleoside triphosphate hydrolases"/>
    <property type="match status" value="2"/>
</dbReference>
<dbReference type="Pfam" id="PF00664">
    <property type="entry name" value="ABC_membrane"/>
    <property type="match status" value="2"/>
</dbReference>
<dbReference type="Gene3D" id="1.20.1560.10">
    <property type="entry name" value="ABC transporter type 1, transmembrane domain"/>
    <property type="match status" value="2"/>
</dbReference>
<evidence type="ECO:0000256" key="4">
    <source>
        <dbReference type="ARBA" id="ARBA00022840"/>
    </source>
</evidence>
<feature type="domain" description="ABC transporter" evidence="9">
    <location>
        <begin position="379"/>
        <end position="618"/>
    </location>
</feature>
<feature type="domain" description="ABC transmembrane type-1" evidence="10">
    <location>
        <begin position="52"/>
        <end position="343"/>
    </location>
</feature>
<feature type="transmembrane region" description="Helical" evidence="8">
    <location>
        <begin position="201"/>
        <end position="219"/>
    </location>
</feature>
<accession>A0A2C5YR97</accession>
<feature type="transmembrane region" description="Helical" evidence="8">
    <location>
        <begin position="96"/>
        <end position="124"/>
    </location>
</feature>
<evidence type="ECO:0000256" key="7">
    <source>
        <dbReference type="SAM" id="MobiDB-lite"/>
    </source>
</evidence>
<keyword evidence="6 8" id="KW-0472">Membrane</keyword>
<comment type="caution">
    <text evidence="11">The sequence shown here is derived from an EMBL/GenBank/DDBJ whole genome shotgun (WGS) entry which is preliminary data.</text>
</comment>
<dbReference type="InterPro" id="IPR027417">
    <property type="entry name" value="P-loop_NTPase"/>
</dbReference>
<evidence type="ECO:0000259" key="9">
    <source>
        <dbReference type="PROSITE" id="PS50893"/>
    </source>
</evidence>
<dbReference type="PANTHER" id="PTHR43394">
    <property type="entry name" value="ATP-DEPENDENT PERMEASE MDL1, MITOCHONDRIAL"/>
    <property type="match status" value="1"/>
</dbReference>
<keyword evidence="4" id="KW-0067">ATP-binding</keyword>
<feature type="transmembrane region" description="Helical" evidence="8">
    <location>
        <begin position="799"/>
        <end position="821"/>
    </location>
</feature>
<feature type="transmembrane region" description="Helical" evidence="8">
    <location>
        <begin position="176"/>
        <end position="195"/>
    </location>
</feature>
<dbReference type="CDD" id="cd18578">
    <property type="entry name" value="ABC_6TM_Pgp_ABCB1_D2_like"/>
    <property type="match status" value="1"/>
</dbReference>
<dbReference type="GO" id="GO:0090374">
    <property type="term" value="P:oligopeptide export from mitochondrion"/>
    <property type="evidence" value="ECO:0007669"/>
    <property type="project" value="TreeGrafter"/>
</dbReference>
<dbReference type="CDD" id="cd18577">
    <property type="entry name" value="ABC_6TM_Pgp_ABCB1_D1_like"/>
    <property type="match status" value="1"/>
</dbReference>
<dbReference type="GO" id="GO:0016887">
    <property type="term" value="F:ATP hydrolysis activity"/>
    <property type="evidence" value="ECO:0007669"/>
    <property type="project" value="InterPro"/>
</dbReference>
<evidence type="ECO:0000256" key="2">
    <source>
        <dbReference type="ARBA" id="ARBA00022692"/>
    </source>
</evidence>
<name>A0A2C5YR97_9HYPO</name>
<dbReference type="OrthoDB" id="6500128at2759"/>
<evidence type="ECO:0000313" key="12">
    <source>
        <dbReference type="Proteomes" id="UP000226431"/>
    </source>
</evidence>
<dbReference type="GO" id="GO:0005743">
    <property type="term" value="C:mitochondrial inner membrane"/>
    <property type="evidence" value="ECO:0007669"/>
    <property type="project" value="TreeGrafter"/>
</dbReference>
<keyword evidence="12" id="KW-1185">Reference proteome</keyword>
<organism evidence="11 12">
    <name type="scientific">Ophiocordyceps camponoti-rufipedis</name>
    <dbReference type="NCBI Taxonomy" id="2004952"/>
    <lineage>
        <taxon>Eukaryota</taxon>
        <taxon>Fungi</taxon>
        <taxon>Dikarya</taxon>
        <taxon>Ascomycota</taxon>
        <taxon>Pezizomycotina</taxon>
        <taxon>Sordariomycetes</taxon>
        <taxon>Hypocreomycetidae</taxon>
        <taxon>Hypocreales</taxon>
        <taxon>Ophiocordycipitaceae</taxon>
        <taxon>Ophiocordyceps</taxon>
    </lineage>
</organism>
<keyword evidence="5 8" id="KW-1133">Transmembrane helix</keyword>
<dbReference type="GO" id="GO:0005524">
    <property type="term" value="F:ATP binding"/>
    <property type="evidence" value="ECO:0007669"/>
    <property type="project" value="UniProtKB-KW"/>
</dbReference>
<comment type="subcellular location">
    <subcellularLocation>
        <location evidence="1">Membrane</location>
        <topology evidence="1">Multi-pass membrane protein</topology>
    </subcellularLocation>
</comment>
<keyword evidence="3" id="KW-0547">Nucleotide-binding</keyword>
<sequence>MLTEVKHEDSESLYTDTSSVLSKPLPPLPQKSRASWGRLFAFTKRSHYHVLAGALLASMAVAGIQTALAAIIGRIFDVVAGLGSGAWSGHEALEAVSRWCLVLVGLGFANWLANTALLGLWVAFGEMQAHGARRRVFGSLLVKDMVWFDRLEQGMPGLLSRIQTQTRELQSATGQVLGFLICDSLAAFASLAVAMYHSWKLTLVLLATIPFSVAILSFATRRLDPAIQSQKARLERAAKLARASLAAIDVVKVFNGSERELSQYRDALGLARVHFLIQARCNSVQMGYVAFWVVSLFVMGFWYGVSLVRNGLAPGNVVTTFYSTLAAFQAAEALSSNWLILSKGVAAGSFLARMTDDEVDEDDEADGGRIRLGHCVGDVQFSDVSFAYPSNPAKRVLKQASFVFSAGQTTFVVGPSGCGKSTVGSLLANLYQPLSGSISIDGQPLERLEAGWMRDNVTLIQQESILFRDSLYNNVALGHANPDSAPDEQVVAACQSALLQSTIASLPRGLETEVGPGAVALSGGQKQRVALARAYLKDPTVLVLDEVTSELDQVSRNLVMDAVREWRRDKTTVIITHDVSCIGDDDYVYVMDDAMVARQGFKRDMGDYLGWPTKTNHKTNKSNESRIPGPEDDDIGPTPSDPIPDPRRTSLLSPRLRTGHRMSLPPLRLPTYDTEDGTPAFVFGAAERREGISRLRQKTPGREAEEAAAANKDEEKTYQYQDNTQINQPTSHHSSLVSILRTLWPSLAQTDKTKLIVGLTICLVGAAATPAFALCLSQLMSVMWSPSSPEETTSEARKWALVLAAMAVIDGLATGIGRYLVEAVAQSWIDGVRSKAMASILQQTKPWHLRAHNAPARLAECLDRNGEEMRAVVGRFIPIVVFVVTIMSLSISAALATDWRLTMVALSPIPVIALSVRAYAAVGSAAEALCGQAADDTSAVATESLLSIRFVRALGLSSRQAARHARAADKALSLGIARARRTCYLFGLYQSMSYAVSALIFYYGTRRLTTSPPAVDATSVLRVITLLLFGIGTSTEMLDGLPQLALAQAAAGPLLDLASLPTPPKGGRGRQHRKQAVNLPLRINNLTFFHPTSISPTLNNLSLTIYPSQITAIAGPSGSGKSTLLSLLLGLYPNDQSPPSTSTALIPQSPPIFPTTIAQNILYGISPQPSSSSAAAALEASSRAVALHAFIASLPRGYATPVGDGGQTLSGGQAQRLAIARALVRRPRLLVADEPTSALDAYSARAVRRALRDAAREGGAIVVATHCPEMMRAADRVVVLGRGDIGII</sequence>
<feature type="transmembrane region" description="Helical" evidence="8">
    <location>
        <begin position="755"/>
        <end position="779"/>
    </location>
</feature>
<dbReference type="GO" id="GO:0015421">
    <property type="term" value="F:ABC-type oligopeptide transporter activity"/>
    <property type="evidence" value="ECO:0007669"/>
    <property type="project" value="TreeGrafter"/>
</dbReference>
<dbReference type="PROSITE" id="PS00211">
    <property type="entry name" value="ABC_TRANSPORTER_1"/>
    <property type="match status" value="2"/>
</dbReference>
<gene>
    <name evidence="11" type="ORF">CDD80_621</name>
</gene>
<dbReference type="Proteomes" id="UP000226431">
    <property type="component" value="Unassembled WGS sequence"/>
</dbReference>
<dbReference type="InterPro" id="IPR003439">
    <property type="entry name" value="ABC_transporter-like_ATP-bd"/>
</dbReference>
<evidence type="ECO:0000256" key="3">
    <source>
        <dbReference type="ARBA" id="ARBA00022741"/>
    </source>
</evidence>